<dbReference type="Proteomes" id="UP001055439">
    <property type="component" value="Chromosome 6"/>
</dbReference>
<name>A0A9E7G7N7_9LILI</name>
<evidence type="ECO:0000256" key="2">
    <source>
        <dbReference type="SAM" id="MobiDB-lite"/>
    </source>
</evidence>
<feature type="compositionally biased region" description="Basic and acidic residues" evidence="2">
    <location>
        <begin position="98"/>
        <end position="120"/>
    </location>
</feature>
<accession>A0A9E7G7N7</accession>
<gene>
    <name evidence="3" type="ORF">MUK42_05730</name>
</gene>
<keyword evidence="1" id="KW-0175">Coiled coil</keyword>
<organism evidence="3 4">
    <name type="scientific">Musa troglodytarum</name>
    <name type="common">fe'i banana</name>
    <dbReference type="NCBI Taxonomy" id="320322"/>
    <lineage>
        <taxon>Eukaryota</taxon>
        <taxon>Viridiplantae</taxon>
        <taxon>Streptophyta</taxon>
        <taxon>Embryophyta</taxon>
        <taxon>Tracheophyta</taxon>
        <taxon>Spermatophyta</taxon>
        <taxon>Magnoliopsida</taxon>
        <taxon>Liliopsida</taxon>
        <taxon>Zingiberales</taxon>
        <taxon>Musaceae</taxon>
        <taxon>Musa</taxon>
    </lineage>
</organism>
<feature type="compositionally biased region" description="Basic residues" evidence="2">
    <location>
        <begin position="1"/>
        <end position="15"/>
    </location>
</feature>
<protein>
    <submittedName>
        <fullName evidence="3">Uncharacterized protein</fullName>
    </submittedName>
</protein>
<feature type="region of interest" description="Disordered" evidence="2">
    <location>
        <begin position="98"/>
        <end position="121"/>
    </location>
</feature>
<feature type="coiled-coil region" evidence="1">
    <location>
        <begin position="137"/>
        <end position="164"/>
    </location>
</feature>
<reference evidence="3" key="1">
    <citation type="submission" date="2022-05" db="EMBL/GenBank/DDBJ databases">
        <title>The Musa troglodytarum L. genome provides insights into the mechanism of non-climacteric behaviour and enrichment of carotenoids.</title>
        <authorList>
            <person name="Wang J."/>
        </authorList>
    </citation>
    <scope>NUCLEOTIDE SEQUENCE</scope>
    <source>
        <tissue evidence="3">Leaf</tissue>
    </source>
</reference>
<feature type="region of interest" description="Disordered" evidence="2">
    <location>
        <begin position="1"/>
        <end position="23"/>
    </location>
</feature>
<evidence type="ECO:0000313" key="3">
    <source>
        <dbReference type="EMBL" id="URE09610.1"/>
    </source>
</evidence>
<proteinExistence type="predicted"/>
<evidence type="ECO:0000313" key="4">
    <source>
        <dbReference type="Proteomes" id="UP001055439"/>
    </source>
</evidence>
<dbReference type="AlphaFoldDB" id="A0A9E7G7N7"/>
<sequence>MDRVRTRYSRQRRPPSKAPPVLGLLSDDTVEKQGTKHCTVRVQILTSRCRDRVSSHADPTVRHRLQPAPSSHIMLWMRGRISEYGTPRQLRSEHVGVTHDPKMDAANKTQEDEGERDGKERKKIWSKALRIPHGNPRWMREKDCEEEEEEMEELKADVSVDQVALWLLRVHQATARCDASDRDRPSL</sequence>
<keyword evidence="4" id="KW-1185">Reference proteome</keyword>
<evidence type="ECO:0000256" key="1">
    <source>
        <dbReference type="SAM" id="Coils"/>
    </source>
</evidence>
<dbReference type="EMBL" id="CP097508">
    <property type="protein sequence ID" value="URE09610.1"/>
    <property type="molecule type" value="Genomic_DNA"/>
</dbReference>